<dbReference type="InterPro" id="IPR036388">
    <property type="entry name" value="WH-like_DNA-bd_sf"/>
</dbReference>
<gene>
    <name evidence="6" type="ORF">ACFPTP_14040</name>
</gene>
<dbReference type="PANTHER" id="PTHR30136:SF35">
    <property type="entry name" value="HTH-TYPE TRANSCRIPTIONAL REGULATOR RV1719"/>
    <property type="match status" value="1"/>
</dbReference>
<protein>
    <submittedName>
        <fullName evidence="6">IclR family transcriptional regulator</fullName>
    </submittedName>
</protein>
<evidence type="ECO:0000256" key="3">
    <source>
        <dbReference type="ARBA" id="ARBA00023163"/>
    </source>
</evidence>
<dbReference type="Gene3D" id="3.30.450.40">
    <property type="match status" value="1"/>
</dbReference>
<dbReference type="RefSeq" id="WP_381446007.1">
    <property type="nucleotide sequence ID" value="NZ_JBHSNP010000027.1"/>
</dbReference>
<dbReference type="Pfam" id="PF01614">
    <property type="entry name" value="IclR_C"/>
    <property type="match status" value="1"/>
</dbReference>
<keyword evidence="3" id="KW-0804">Transcription</keyword>
<evidence type="ECO:0000313" key="7">
    <source>
        <dbReference type="Proteomes" id="UP001596071"/>
    </source>
</evidence>
<keyword evidence="2" id="KW-0238">DNA-binding</keyword>
<dbReference type="Pfam" id="PF09339">
    <property type="entry name" value="HTH_IclR"/>
    <property type="match status" value="1"/>
</dbReference>
<dbReference type="InterPro" id="IPR050707">
    <property type="entry name" value="HTH_MetabolicPath_Reg"/>
</dbReference>
<keyword evidence="1" id="KW-0805">Transcription regulation</keyword>
<name>A0ABW0TZB9_9BACL</name>
<dbReference type="SUPFAM" id="SSF55781">
    <property type="entry name" value="GAF domain-like"/>
    <property type="match status" value="1"/>
</dbReference>
<accession>A0ABW0TZB9</accession>
<dbReference type="PANTHER" id="PTHR30136">
    <property type="entry name" value="HELIX-TURN-HELIX TRANSCRIPTIONAL REGULATOR, ICLR FAMILY"/>
    <property type="match status" value="1"/>
</dbReference>
<dbReference type="Gene3D" id="1.10.10.10">
    <property type="entry name" value="Winged helix-like DNA-binding domain superfamily/Winged helix DNA-binding domain"/>
    <property type="match status" value="1"/>
</dbReference>
<dbReference type="InterPro" id="IPR029016">
    <property type="entry name" value="GAF-like_dom_sf"/>
</dbReference>
<dbReference type="InterPro" id="IPR014757">
    <property type="entry name" value="Tscrpt_reg_IclR_C"/>
</dbReference>
<dbReference type="Proteomes" id="UP001596071">
    <property type="component" value="Unassembled WGS sequence"/>
</dbReference>
<dbReference type="InterPro" id="IPR036390">
    <property type="entry name" value="WH_DNA-bd_sf"/>
</dbReference>
<feature type="domain" description="IclR-ED" evidence="5">
    <location>
        <begin position="68"/>
        <end position="247"/>
    </location>
</feature>
<evidence type="ECO:0000256" key="2">
    <source>
        <dbReference type="ARBA" id="ARBA00023125"/>
    </source>
</evidence>
<evidence type="ECO:0000259" key="4">
    <source>
        <dbReference type="PROSITE" id="PS51077"/>
    </source>
</evidence>
<dbReference type="PROSITE" id="PS51077">
    <property type="entry name" value="HTH_ICLR"/>
    <property type="match status" value="1"/>
</dbReference>
<dbReference type="PROSITE" id="PS51078">
    <property type="entry name" value="ICLR_ED"/>
    <property type="match status" value="1"/>
</dbReference>
<dbReference type="SUPFAM" id="SSF46785">
    <property type="entry name" value="Winged helix' DNA-binding domain"/>
    <property type="match status" value="1"/>
</dbReference>
<dbReference type="InterPro" id="IPR005471">
    <property type="entry name" value="Tscrpt_reg_IclR_N"/>
</dbReference>
<evidence type="ECO:0000259" key="5">
    <source>
        <dbReference type="PROSITE" id="PS51078"/>
    </source>
</evidence>
<proteinExistence type="predicted"/>
<reference evidence="7" key="1">
    <citation type="journal article" date="2019" name="Int. J. Syst. Evol. Microbiol.">
        <title>The Global Catalogue of Microorganisms (GCM) 10K type strain sequencing project: providing services to taxonomists for standard genome sequencing and annotation.</title>
        <authorList>
            <consortium name="The Broad Institute Genomics Platform"/>
            <consortium name="The Broad Institute Genome Sequencing Center for Infectious Disease"/>
            <person name="Wu L."/>
            <person name="Ma J."/>
        </authorList>
    </citation>
    <scope>NUCLEOTIDE SEQUENCE [LARGE SCALE GENOMIC DNA]</scope>
    <source>
        <strain evidence="7">KACC 11299</strain>
    </source>
</reference>
<comment type="caution">
    <text evidence="6">The sequence shown here is derived from an EMBL/GenBank/DDBJ whole genome shotgun (WGS) entry which is preliminary data.</text>
</comment>
<dbReference type="EMBL" id="JBHSNP010000027">
    <property type="protein sequence ID" value="MFC5604347.1"/>
    <property type="molecule type" value="Genomic_DNA"/>
</dbReference>
<sequence>MDLKQNLISKTFHLLRAFTDHQGEWGVNELSRFLDMPVSSVHRMITTLKDENILEYSEQTGKYKIGGDMIRMASIISTNVDIQKVARPFLEELVDAVHHSVYLALYYPQYKKLAFIDSVKSSFALQYVLEIGVLQSVHVAASGKNILAHLPETEIKDVLDMEINSEGEKRQLLDELRRIKEQGYAKTANERKEGALSIGAPVFDASQKVIGSVICVIPIGDFNEVQEQSFIDNVMKSAAGISYLLGHNQPERGILIE</sequence>
<feature type="domain" description="HTH iclR-type" evidence="4">
    <location>
        <begin position="5"/>
        <end position="67"/>
    </location>
</feature>
<evidence type="ECO:0000256" key="1">
    <source>
        <dbReference type="ARBA" id="ARBA00023015"/>
    </source>
</evidence>
<keyword evidence="7" id="KW-1185">Reference proteome</keyword>
<evidence type="ECO:0000313" key="6">
    <source>
        <dbReference type="EMBL" id="MFC5604347.1"/>
    </source>
</evidence>
<organism evidence="6 7">
    <name type="scientific">Sporosarcina koreensis</name>
    <dbReference type="NCBI Taxonomy" id="334735"/>
    <lineage>
        <taxon>Bacteria</taxon>
        <taxon>Bacillati</taxon>
        <taxon>Bacillota</taxon>
        <taxon>Bacilli</taxon>
        <taxon>Bacillales</taxon>
        <taxon>Caryophanaceae</taxon>
        <taxon>Sporosarcina</taxon>
    </lineage>
</organism>
<dbReference type="SMART" id="SM00346">
    <property type="entry name" value="HTH_ICLR"/>
    <property type="match status" value="1"/>
</dbReference>